<dbReference type="EMBL" id="VMAF01000911">
    <property type="protein sequence ID" value="MDR8433976.1"/>
    <property type="molecule type" value="Genomic_DNA"/>
</dbReference>
<feature type="non-terminal residue" evidence="1">
    <location>
        <position position="89"/>
    </location>
</feature>
<dbReference type="AlphaFoldDB" id="A0ABD5DWP3"/>
<proteinExistence type="predicted"/>
<feature type="non-terminal residue" evidence="1">
    <location>
        <position position="1"/>
    </location>
</feature>
<sequence length="89" mass="9823">PRPATVSQGTICWPGGQDLPAGDSNCRRRLASWLLDASQPPTLLLPGQESVRGIRFPVWRNEHGERVAADCPGARESQVEVWPLPLDPW</sequence>
<comment type="caution">
    <text evidence="1">The sequence shown here is derived from an EMBL/GenBank/DDBJ whole genome shotgun (WGS) entry which is preliminary data.</text>
</comment>
<evidence type="ECO:0000313" key="1">
    <source>
        <dbReference type="EMBL" id="MDR8433976.1"/>
    </source>
</evidence>
<reference evidence="1" key="1">
    <citation type="submission" date="2019-07" db="EMBL/GenBank/DDBJ databases">
        <title>Biological characteristics of mucoid Acinetobacter baumannii from a general hospital in China.</title>
        <authorList>
            <person name="Hua X."/>
            <person name="Yu Y."/>
        </authorList>
    </citation>
    <scope>NUCLEOTIDE SEQUENCE</scope>
    <source>
        <strain evidence="1">N8</strain>
    </source>
</reference>
<name>A0ABD5DWP3_ACIBA</name>
<accession>A0ABD5DWP3</accession>
<organism evidence="1">
    <name type="scientific">Acinetobacter baumannii</name>
    <dbReference type="NCBI Taxonomy" id="470"/>
    <lineage>
        <taxon>Bacteria</taxon>
        <taxon>Pseudomonadati</taxon>
        <taxon>Pseudomonadota</taxon>
        <taxon>Gammaproteobacteria</taxon>
        <taxon>Moraxellales</taxon>
        <taxon>Moraxellaceae</taxon>
        <taxon>Acinetobacter</taxon>
        <taxon>Acinetobacter calcoaceticus/baumannii complex</taxon>
    </lineage>
</organism>
<gene>
    <name evidence="1" type="ORF">FPK63_23355</name>
</gene>
<protein>
    <submittedName>
        <fullName evidence="1">Penicillin-binding protein 1C</fullName>
    </submittedName>
</protein>